<dbReference type="Gene3D" id="1.10.400.10">
    <property type="entry name" value="GI Alpha 1, domain 2-like"/>
    <property type="match status" value="1"/>
</dbReference>
<evidence type="ECO:0000256" key="3">
    <source>
        <dbReference type="ARBA" id="ARBA00022741"/>
    </source>
</evidence>
<dbReference type="GO" id="GO:0007188">
    <property type="term" value="P:adenylate cyclase-modulating G protein-coupled receptor signaling pathway"/>
    <property type="evidence" value="ECO:0007669"/>
    <property type="project" value="TreeGrafter"/>
</dbReference>
<keyword evidence="7" id="KW-0807">Transducer</keyword>
<dbReference type="GO" id="GO:0005525">
    <property type="term" value="F:GTP binding"/>
    <property type="evidence" value="ECO:0007669"/>
    <property type="project" value="UniProtKB-KW"/>
</dbReference>
<sequence length="212" mass="23812">MGVNVSRGDACGGRKKLQNNKNIIASTEVIVSSHTNMNPNELKRRNKEIEAEILRDQKANARVIKLLLLGTAECGKSTILKQMRILHSAGFSDSEVRLQKCSIFENILNSIVTLIEAVQNEKLLFSSEDLQLPNFDMFSKPGKRSFSDFLPAVRTGALIEAQMMCKLKQSNTDRNCLLSPQTLLTIKRLWIEDSIQKIFADSSDYHLPDSTK</sequence>
<dbReference type="GO" id="GO:0005737">
    <property type="term" value="C:cytoplasm"/>
    <property type="evidence" value="ECO:0007669"/>
    <property type="project" value="TreeGrafter"/>
</dbReference>
<evidence type="ECO:0000256" key="5">
    <source>
        <dbReference type="ARBA" id="ARBA00023134"/>
    </source>
</evidence>
<dbReference type="SMART" id="SM00275">
    <property type="entry name" value="G_alpha"/>
    <property type="match status" value="1"/>
</dbReference>
<dbReference type="InterPro" id="IPR011025">
    <property type="entry name" value="GproteinA_insert"/>
</dbReference>
<dbReference type="GO" id="GO:0046872">
    <property type="term" value="F:metal ion binding"/>
    <property type="evidence" value="ECO:0007669"/>
    <property type="project" value="UniProtKB-KW"/>
</dbReference>
<dbReference type="Gene3D" id="3.40.50.300">
    <property type="entry name" value="P-loop containing nucleotide triphosphate hydrolases"/>
    <property type="match status" value="1"/>
</dbReference>
<dbReference type="GO" id="GO:0003924">
    <property type="term" value="F:GTPase activity"/>
    <property type="evidence" value="ECO:0007669"/>
    <property type="project" value="InterPro"/>
</dbReference>
<dbReference type="PANTHER" id="PTHR10218:SF362">
    <property type="entry name" value="G PROTEIN ALPHA O SUBUNIT"/>
    <property type="match status" value="1"/>
</dbReference>
<keyword evidence="4 10" id="KW-0460">Magnesium</keyword>
<protein>
    <submittedName>
        <fullName evidence="12">Uncharacterized protein</fullName>
    </submittedName>
</protein>
<organism evidence="11 12">
    <name type="scientific">Romanomermis culicivorax</name>
    <name type="common">Nematode worm</name>
    <dbReference type="NCBI Taxonomy" id="13658"/>
    <lineage>
        <taxon>Eukaryota</taxon>
        <taxon>Metazoa</taxon>
        <taxon>Ecdysozoa</taxon>
        <taxon>Nematoda</taxon>
        <taxon>Enoplea</taxon>
        <taxon>Dorylaimia</taxon>
        <taxon>Mermithida</taxon>
        <taxon>Mermithoidea</taxon>
        <taxon>Mermithidae</taxon>
        <taxon>Romanomermis</taxon>
    </lineage>
</organism>
<dbReference type="InterPro" id="IPR001019">
    <property type="entry name" value="Gprotein_alpha_su"/>
</dbReference>
<name>A0A915KHP2_ROMCU</name>
<keyword evidence="1" id="KW-0519">Myristate</keyword>
<evidence type="ECO:0000256" key="10">
    <source>
        <dbReference type="PIRSR" id="PIRSR601019-2"/>
    </source>
</evidence>
<dbReference type="Pfam" id="PF00503">
    <property type="entry name" value="G-alpha"/>
    <property type="match status" value="1"/>
</dbReference>
<keyword evidence="5 9" id="KW-0342">GTP-binding</keyword>
<keyword evidence="3 9" id="KW-0547">Nucleotide-binding</keyword>
<dbReference type="InterPro" id="IPR027417">
    <property type="entry name" value="P-loop_NTPase"/>
</dbReference>
<dbReference type="PROSITE" id="PS51882">
    <property type="entry name" value="G_ALPHA"/>
    <property type="match status" value="1"/>
</dbReference>
<dbReference type="WBParaSite" id="nRc.2.0.1.t37905-RA">
    <property type="protein sequence ID" value="nRc.2.0.1.t37905-RA"/>
    <property type="gene ID" value="nRc.2.0.1.g37905"/>
</dbReference>
<keyword evidence="6" id="KW-0564">Palmitate</keyword>
<feature type="binding site" evidence="10">
    <location>
        <position position="77"/>
    </location>
    <ligand>
        <name>Mg(2+)</name>
        <dbReference type="ChEBI" id="CHEBI:18420"/>
    </ligand>
</feature>
<evidence type="ECO:0000256" key="6">
    <source>
        <dbReference type="ARBA" id="ARBA00023139"/>
    </source>
</evidence>
<keyword evidence="8" id="KW-0449">Lipoprotein</keyword>
<evidence type="ECO:0000256" key="8">
    <source>
        <dbReference type="ARBA" id="ARBA00023288"/>
    </source>
</evidence>
<evidence type="ECO:0000313" key="12">
    <source>
        <dbReference type="WBParaSite" id="nRc.2.0.1.t37905-RA"/>
    </source>
</evidence>
<evidence type="ECO:0000313" key="11">
    <source>
        <dbReference type="Proteomes" id="UP000887565"/>
    </source>
</evidence>
<keyword evidence="2 10" id="KW-0479">Metal-binding</keyword>
<feature type="binding site" evidence="9">
    <location>
        <begin position="209"/>
        <end position="210"/>
    </location>
    <ligand>
        <name>GTP</name>
        <dbReference type="ChEBI" id="CHEBI:37565"/>
    </ligand>
</feature>
<dbReference type="SUPFAM" id="SSF52540">
    <property type="entry name" value="P-loop containing nucleoside triphosphate hydrolases"/>
    <property type="match status" value="1"/>
</dbReference>
<evidence type="ECO:0000256" key="2">
    <source>
        <dbReference type="ARBA" id="ARBA00022723"/>
    </source>
</evidence>
<dbReference type="PANTHER" id="PTHR10218">
    <property type="entry name" value="GTP-BINDING PROTEIN ALPHA SUBUNIT"/>
    <property type="match status" value="1"/>
</dbReference>
<evidence type="ECO:0000256" key="4">
    <source>
        <dbReference type="ARBA" id="ARBA00022842"/>
    </source>
</evidence>
<proteinExistence type="predicted"/>
<evidence type="ECO:0000256" key="9">
    <source>
        <dbReference type="PIRSR" id="PIRSR601019-1"/>
    </source>
</evidence>
<dbReference type="GO" id="GO:0001664">
    <property type="term" value="F:G protein-coupled receptor binding"/>
    <property type="evidence" value="ECO:0007669"/>
    <property type="project" value="TreeGrafter"/>
</dbReference>
<dbReference type="AlphaFoldDB" id="A0A915KHP2"/>
<dbReference type="Proteomes" id="UP000887565">
    <property type="component" value="Unplaced"/>
</dbReference>
<feature type="binding site" evidence="9">
    <location>
        <begin position="73"/>
        <end position="78"/>
    </location>
    <ligand>
        <name>GTP</name>
        <dbReference type="ChEBI" id="CHEBI:37565"/>
    </ligand>
</feature>
<dbReference type="SUPFAM" id="SSF47895">
    <property type="entry name" value="Transducin (alpha subunit), insertion domain"/>
    <property type="match status" value="1"/>
</dbReference>
<dbReference type="GO" id="GO:0005834">
    <property type="term" value="C:heterotrimeric G-protein complex"/>
    <property type="evidence" value="ECO:0007669"/>
    <property type="project" value="TreeGrafter"/>
</dbReference>
<keyword evidence="11" id="KW-1185">Reference proteome</keyword>
<reference evidence="12" key="1">
    <citation type="submission" date="2022-11" db="UniProtKB">
        <authorList>
            <consortium name="WormBaseParasite"/>
        </authorList>
    </citation>
    <scope>IDENTIFICATION</scope>
</reference>
<accession>A0A915KHP2</accession>
<evidence type="ECO:0000256" key="1">
    <source>
        <dbReference type="ARBA" id="ARBA00022707"/>
    </source>
</evidence>
<evidence type="ECO:0000256" key="7">
    <source>
        <dbReference type="ARBA" id="ARBA00023224"/>
    </source>
</evidence>
<dbReference type="GO" id="GO:0031683">
    <property type="term" value="F:G-protein beta/gamma-subunit complex binding"/>
    <property type="evidence" value="ECO:0007669"/>
    <property type="project" value="InterPro"/>
</dbReference>